<protein>
    <recommendedName>
        <fullName evidence="2">DUF2283 domain-containing protein</fullName>
    </recommendedName>
</protein>
<gene>
    <name evidence="1" type="ORF">AVDCRST_MAG78-3540</name>
</gene>
<reference evidence="1" key="1">
    <citation type="submission" date="2020-02" db="EMBL/GenBank/DDBJ databases">
        <authorList>
            <person name="Meier V. D."/>
        </authorList>
    </citation>
    <scope>NUCLEOTIDE SEQUENCE</scope>
    <source>
        <strain evidence="1">AVDCRST_MAG78</strain>
    </source>
</reference>
<dbReference type="Pfam" id="PF10049">
    <property type="entry name" value="DUF2283"/>
    <property type="match status" value="1"/>
</dbReference>
<organism evidence="1">
    <name type="scientific">uncultured Rubrobacteraceae bacterium</name>
    <dbReference type="NCBI Taxonomy" id="349277"/>
    <lineage>
        <taxon>Bacteria</taxon>
        <taxon>Bacillati</taxon>
        <taxon>Actinomycetota</taxon>
        <taxon>Rubrobacteria</taxon>
        <taxon>Rubrobacterales</taxon>
        <taxon>Rubrobacteraceae</taxon>
        <taxon>environmental samples</taxon>
    </lineage>
</organism>
<dbReference type="InterPro" id="IPR019270">
    <property type="entry name" value="DUF2283"/>
</dbReference>
<sequence>MRFEYHPDTDSLYIELNPGRERKPGGAQEVVGWGDHDILIDVDGDGVPMGIDIDSFASRIVDITKLEAEGPVFGLARAGNRERRVG</sequence>
<accession>A0A6J4R0S1</accession>
<evidence type="ECO:0000313" key="1">
    <source>
        <dbReference type="EMBL" id="CAA9452206.1"/>
    </source>
</evidence>
<evidence type="ECO:0008006" key="2">
    <source>
        <dbReference type="Google" id="ProtNLM"/>
    </source>
</evidence>
<name>A0A6J4R0S1_9ACTN</name>
<dbReference type="EMBL" id="CADCVB010000233">
    <property type="protein sequence ID" value="CAA9452206.1"/>
    <property type="molecule type" value="Genomic_DNA"/>
</dbReference>
<dbReference type="AlphaFoldDB" id="A0A6J4R0S1"/>
<proteinExistence type="predicted"/>